<comment type="similarity">
    <text evidence="2">Belongs to the histidine acid phosphatase family.</text>
</comment>
<dbReference type="PROSITE" id="PS00616">
    <property type="entry name" value="HIS_ACID_PHOSPHAT_1"/>
    <property type="match status" value="1"/>
</dbReference>
<sequence>MLILEHFIYFCVIICLSKSEEKTNKEANNNVILKQVVILSRHGLRSPLSKYLPQMTPNKWPSWREKPGYLTAKGKILEGYMGQYFSAWFNEKGLILNNNCPTKDEFYVYANIKQRTRASAKAFVDKAFPFCNVTVHHSDGNVDPIFNPVLHNTSAIFRQLVIEDMQRILKRLSLNNSYENIENILDYKNSELCQDENKCNLLTDKNKVIVMSGEKPNVFGPIKIGNSVVDAFVMQYYEGLPLENVAWGNVRSPKDWQVIMNLSRGYHNVIFNTSLIAHDISLPLIGYMKPIFFGDNKPKVALLMGHDANIYTVLKTLQFKPYSLANQYELTPIGGKLVFQKWFDTMNNVNLLKIEYVYQSSEQLRDTSELNLHNTPKFKLMELEKCKVDQNGFCLWDDFRNILENE</sequence>
<feature type="chain" id="PRO_5045867372" description="Glucose-1-phosphatase" evidence="3">
    <location>
        <begin position="20"/>
        <end position="406"/>
    </location>
</feature>
<feature type="signal peptide" evidence="3">
    <location>
        <begin position="1"/>
        <end position="19"/>
    </location>
</feature>
<organism evidence="4 5">
    <name type="scientific">Chilo suppressalis</name>
    <name type="common">Asiatic rice borer moth</name>
    <dbReference type="NCBI Taxonomy" id="168631"/>
    <lineage>
        <taxon>Eukaryota</taxon>
        <taxon>Metazoa</taxon>
        <taxon>Ecdysozoa</taxon>
        <taxon>Arthropoda</taxon>
        <taxon>Hexapoda</taxon>
        <taxon>Insecta</taxon>
        <taxon>Pterygota</taxon>
        <taxon>Neoptera</taxon>
        <taxon>Endopterygota</taxon>
        <taxon>Lepidoptera</taxon>
        <taxon>Glossata</taxon>
        <taxon>Ditrysia</taxon>
        <taxon>Pyraloidea</taxon>
        <taxon>Crambidae</taxon>
        <taxon>Crambinae</taxon>
        <taxon>Chilo</taxon>
    </lineage>
</organism>
<evidence type="ECO:0000256" key="2">
    <source>
        <dbReference type="ARBA" id="ARBA00005375"/>
    </source>
</evidence>
<evidence type="ECO:0008006" key="6">
    <source>
        <dbReference type="Google" id="ProtNLM"/>
    </source>
</evidence>
<gene>
    <name evidence="4" type="ORF">CHILSU_LOCUS7775</name>
</gene>
<dbReference type="InterPro" id="IPR029033">
    <property type="entry name" value="His_PPase_superfam"/>
</dbReference>
<reference evidence="4" key="1">
    <citation type="submission" date="2021-12" db="EMBL/GenBank/DDBJ databases">
        <authorList>
            <person name="King R."/>
        </authorList>
    </citation>
    <scope>NUCLEOTIDE SEQUENCE</scope>
</reference>
<keyword evidence="5" id="KW-1185">Reference proteome</keyword>
<dbReference type="PROSITE" id="PS00778">
    <property type="entry name" value="HIS_ACID_PHOSPHAT_2"/>
    <property type="match status" value="1"/>
</dbReference>
<dbReference type="EMBL" id="OU963922">
    <property type="protein sequence ID" value="CAH2988291.1"/>
    <property type="molecule type" value="Genomic_DNA"/>
</dbReference>
<evidence type="ECO:0000256" key="3">
    <source>
        <dbReference type="SAM" id="SignalP"/>
    </source>
</evidence>
<comment type="catalytic activity">
    <reaction evidence="1">
        <text>a phosphate monoester + H2O = an alcohol + phosphate</text>
        <dbReference type="Rhea" id="RHEA:15017"/>
        <dbReference type="ChEBI" id="CHEBI:15377"/>
        <dbReference type="ChEBI" id="CHEBI:30879"/>
        <dbReference type="ChEBI" id="CHEBI:43474"/>
        <dbReference type="ChEBI" id="CHEBI:67140"/>
        <dbReference type="EC" id="3.1.3.2"/>
    </reaction>
</comment>
<dbReference type="InterPro" id="IPR050645">
    <property type="entry name" value="Histidine_acid_phosphatase"/>
</dbReference>
<dbReference type="SUPFAM" id="SSF53254">
    <property type="entry name" value="Phosphoglycerate mutase-like"/>
    <property type="match status" value="1"/>
</dbReference>
<dbReference type="Proteomes" id="UP001153292">
    <property type="component" value="Chromosome 29"/>
</dbReference>
<dbReference type="PANTHER" id="PTHR11567">
    <property type="entry name" value="ACID PHOSPHATASE-RELATED"/>
    <property type="match status" value="1"/>
</dbReference>
<evidence type="ECO:0000313" key="4">
    <source>
        <dbReference type="EMBL" id="CAH2988291.1"/>
    </source>
</evidence>
<proteinExistence type="inferred from homology"/>
<evidence type="ECO:0000256" key="1">
    <source>
        <dbReference type="ARBA" id="ARBA00000032"/>
    </source>
</evidence>
<keyword evidence="3" id="KW-0732">Signal</keyword>
<evidence type="ECO:0000313" key="5">
    <source>
        <dbReference type="Proteomes" id="UP001153292"/>
    </source>
</evidence>
<dbReference type="InterPro" id="IPR000560">
    <property type="entry name" value="His_Pase_clade-2"/>
</dbReference>
<protein>
    <recommendedName>
        <fullName evidence="6">Glucose-1-phosphatase</fullName>
    </recommendedName>
</protein>
<dbReference type="InterPro" id="IPR033379">
    <property type="entry name" value="Acid_Pase_AS"/>
</dbReference>
<name>A0ABN8L652_CHISP</name>
<dbReference type="NCBIfam" id="NF007553">
    <property type="entry name" value="PRK10173.1"/>
    <property type="match status" value="1"/>
</dbReference>
<dbReference type="PANTHER" id="PTHR11567:SF135">
    <property type="entry name" value="GLUCOSE-1-PHOSPHATASE"/>
    <property type="match status" value="1"/>
</dbReference>
<dbReference type="Pfam" id="PF00328">
    <property type="entry name" value="His_Phos_2"/>
    <property type="match status" value="1"/>
</dbReference>
<dbReference type="CDD" id="cd07061">
    <property type="entry name" value="HP_HAP_like"/>
    <property type="match status" value="1"/>
</dbReference>
<dbReference type="Gene3D" id="3.40.50.1240">
    <property type="entry name" value="Phosphoglycerate mutase-like"/>
    <property type="match status" value="2"/>
</dbReference>
<accession>A0ABN8L652</accession>